<dbReference type="InterPro" id="IPR018389">
    <property type="entry name" value="DctP_fam"/>
</dbReference>
<dbReference type="NCBIfam" id="NF037995">
    <property type="entry name" value="TRAP_S1"/>
    <property type="match status" value="1"/>
</dbReference>
<dbReference type="PANTHER" id="PTHR33376">
    <property type="match status" value="1"/>
</dbReference>
<dbReference type="RefSeq" id="WP_013257471.1">
    <property type="nucleotide sequence ID" value="NC_014365.1"/>
</dbReference>
<evidence type="ECO:0000313" key="3">
    <source>
        <dbReference type="EMBL" id="ADK84016.1"/>
    </source>
</evidence>
<dbReference type="SUPFAM" id="SSF53850">
    <property type="entry name" value="Periplasmic binding protein-like II"/>
    <property type="match status" value="1"/>
</dbReference>
<proteinExistence type="predicted"/>
<dbReference type="OrthoDB" id="8912194at2"/>
<dbReference type="AlphaFoldDB" id="E1QEN0"/>
<sequence length="338" mass="36430">MLKRLAVFVAALMLAGACGVAQAQQTLTYSNFFPPTHAQSVLAQQWCDEVAKRTDGKLRVQYFPGQTLTKAPQAFEGVTAGLSDIAMGCFSYTRGRFPVMEVVDLPLGYQNGQAATAVINEVYAQLKPKELDGVEVLYLHAHGPGLLFTKDKPVAKLEDMKGLKIRSHGSSARLVQALGGTPVTMAMPESYQALSRGTVDGSVHPTESNLGWKLGEVVSYRTASFPVAYTTGFFVVMNKAKWDALPEDVKATVRQVNQEWIAKSAAAWDKADEAGLEYFLSLPGRKDIALDAAESARWAAAAKPVLDEYAKAMDERGFDGKAIVSAAQAALAKHNAAK</sequence>
<feature type="signal peptide" evidence="2">
    <location>
        <begin position="1"/>
        <end position="23"/>
    </location>
</feature>
<dbReference type="Pfam" id="PF03480">
    <property type="entry name" value="DctP"/>
    <property type="match status" value="1"/>
</dbReference>
<dbReference type="InterPro" id="IPR038404">
    <property type="entry name" value="TRAP_DctP_sf"/>
</dbReference>
<dbReference type="eggNOG" id="COG1638">
    <property type="taxonomic scope" value="Bacteria"/>
</dbReference>
<dbReference type="KEGG" id="dbr:Deba_0644"/>
<dbReference type="Gene3D" id="3.40.190.170">
    <property type="entry name" value="Bacterial extracellular solute-binding protein, family 7"/>
    <property type="match status" value="1"/>
</dbReference>
<dbReference type="HOGENOM" id="CLU_036176_2_1_7"/>
<accession>E1QEN0</accession>
<reference evidence="3 4" key="1">
    <citation type="journal article" date="2010" name="Stand. Genomic Sci.">
        <title>Complete genome sequence of Desulfarculus baarsii type strain (2st14).</title>
        <authorList>
            <person name="Sun H."/>
            <person name="Spring S."/>
            <person name="Lapidus A."/>
            <person name="Davenport K."/>
            <person name="Del Rio T.G."/>
            <person name="Tice H."/>
            <person name="Nolan M."/>
            <person name="Copeland A."/>
            <person name="Cheng J.F."/>
            <person name="Lucas S."/>
            <person name="Tapia R."/>
            <person name="Goodwin L."/>
            <person name="Pitluck S."/>
            <person name="Ivanova N."/>
            <person name="Pagani I."/>
            <person name="Mavromatis K."/>
            <person name="Ovchinnikova G."/>
            <person name="Pati A."/>
            <person name="Chen A."/>
            <person name="Palaniappan K."/>
            <person name="Hauser L."/>
            <person name="Chang Y.J."/>
            <person name="Jeffries C.D."/>
            <person name="Detter J.C."/>
            <person name="Han C."/>
            <person name="Rohde M."/>
            <person name="Brambilla E."/>
            <person name="Goker M."/>
            <person name="Woyke T."/>
            <person name="Bristow J."/>
            <person name="Eisen J.A."/>
            <person name="Markowitz V."/>
            <person name="Hugenholtz P."/>
            <person name="Kyrpides N.C."/>
            <person name="Klenk H.P."/>
            <person name="Land M."/>
        </authorList>
    </citation>
    <scope>NUCLEOTIDE SEQUENCE [LARGE SCALE GENOMIC DNA]</scope>
    <source>
        <strain evidence="4">ATCC 33931 / DSM 2075 / LMG 7858 / VKM B-1802 / 2st14</strain>
    </source>
</reference>
<dbReference type="STRING" id="644282.Deba_0644"/>
<name>E1QEN0_DESB2</name>
<evidence type="ECO:0000256" key="1">
    <source>
        <dbReference type="ARBA" id="ARBA00022729"/>
    </source>
</evidence>
<dbReference type="PROSITE" id="PS51257">
    <property type="entry name" value="PROKAR_LIPOPROTEIN"/>
    <property type="match status" value="1"/>
</dbReference>
<dbReference type="Proteomes" id="UP000009047">
    <property type="component" value="Chromosome"/>
</dbReference>
<feature type="chain" id="PRO_5003150110" evidence="2">
    <location>
        <begin position="24"/>
        <end position="338"/>
    </location>
</feature>
<gene>
    <name evidence="3" type="ordered locus">Deba_0644</name>
</gene>
<protein>
    <submittedName>
        <fullName evidence="3">Extracellular solute-binding protein, family 7</fullName>
    </submittedName>
</protein>
<dbReference type="EMBL" id="CP002085">
    <property type="protein sequence ID" value="ADK84016.1"/>
    <property type="molecule type" value="Genomic_DNA"/>
</dbReference>
<keyword evidence="4" id="KW-1185">Reference proteome</keyword>
<keyword evidence="1 2" id="KW-0732">Signal</keyword>
<evidence type="ECO:0000256" key="2">
    <source>
        <dbReference type="SAM" id="SignalP"/>
    </source>
</evidence>
<dbReference type="CDD" id="cd13665">
    <property type="entry name" value="PBP2_TRAP_Dctp3_4"/>
    <property type="match status" value="1"/>
</dbReference>
<organism evidence="3 4">
    <name type="scientific">Desulfarculus baarsii (strain ATCC 33931 / DSM 2075 / LMG 7858 / VKM B-1802 / 2st14)</name>
    <dbReference type="NCBI Taxonomy" id="644282"/>
    <lineage>
        <taxon>Bacteria</taxon>
        <taxon>Pseudomonadati</taxon>
        <taxon>Thermodesulfobacteriota</taxon>
        <taxon>Desulfarculia</taxon>
        <taxon>Desulfarculales</taxon>
        <taxon>Desulfarculaceae</taxon>
        <taxon>Desulfarculus</taxon>
    </lineage>
</organism>
<dbReference type="GO" id="GO:0055085">
    <property type="term" value="P:transmembrane transport"/>
    <property type="evidence" value="ECO:0007669"/>
    <property type="project" value="InterPro"/>
</dbReference>
<dbReference type="PANTHER" id="PTHR33376:SF15">
    <property type="entry name" value="BLL6794 PROTEIN"/>
    <property type="match status" value="1"/>
</dbReference>
<evidence type="ECO:0000313" key="4">
    <source>
        <dbReference type="Proteomes" id="UP000009047"/>
    </source>
</evidence>